<dbReference type="Proteomes" id="UP001589587">
    <property type="component" value="Unassembled WGS sequence"/>
</dbReference>
<accession>A0ABV5X8P4</accession>
<proteinExistence type="predicted"/>
<gene>
    <name evidence="1" type="ORF">ACFFQ6_03995</name>
</gene>
<dbReference type="RefSeq" id="WP_378373930.1">
    <property type="nucleotide sequence ID" value="NZ_JBHMAS010000004.1"/>
</dbReference>
<keyword evidence="2" id="KW-1185">Reference proteome</keyword>
<protein>
    <recommendedName>
        <fullName evidence="3">Diacylglycerol O-acyltransferase</fullName>
    </recommendedName>
</protein>
<evidence type="ECO:0008006" key="3">
    <source>
        <dbReference type="Google" id="ProtNLM"/>
    </source>
</evidence>
<reference evidence="1 2" key="1">
    <citation type="submission" date="2024-09" db="EMBL/GenBank/DDBJ databases">
        <authorList>
            <person name="Sun Q."/>
            <person name="Mori K."/>
        </authorList>
    </citation>
    <scope>NUCLEOTIDE SEQUENCE [LARGE SCALE GENOMIC DNA]</scope>
    <source>
        <strain evidence="1 2">JCM 11411</strain>
    </source>
</reference>
<sequence length="444" mass="47992">MKAAKSAQLSAADALLLDSACPDILSVLAFDAENGSPSIEAIRDQVHYHLSRMTALPLRLAHDPLKAGLPYRIRSQFSPDFTIVELRSSHTWAEALTELSDLTGLKVDPFSQCFKIHVFRNVGSAPTISGTATLVALQVNHAIADGRGATQVLQRLLGGELSQLTEAEPLQGNPSWMHAGVATVGIPVRLARTYWRTFRAPREVGLDSQQYDPKQSSISKTEDGPISVRTVHFHRQDLKPRGLTVTETALAAVSLSVPHIEGRSYQCEVPIAAPPGLSHRTVNNLINVLVDLPGKKDGLAAETYRIVELLKAEIAAARGISASARLAMLDGSPAFLVRAIAKNAARERNTRIHDSVDRFKLTSYQAVVGGATLCDTPPSFAMSIPTLRPNDRFTVNFVGFGDLVTATFASRPGPIEDFQVFIDRLTTAVADLNAADTQHVSREG</sequence>
<organism evidence="1 2">
    <name type="scientific">Rhodococcus baikonurensis</name>
    <dbReference type="NCBI Taxonomy" id="172041"/>
    <lineage>
        <taxon>Bacteria</taxon>
        <taxon>Bacillati</taxon>
        <taxon>Actinomycetota</taxon>
        <taxon>Actinomycetes</taxon>
        <taxon>Mycobacteriales</taxon>
        <taxon>Nocardiaceae</taxon>
        <taxon>Rhodococcus</taxon>
        <taxon>Rhodococcus erythropolis group</taxon>
    </lineage>
</organism>
<name>A0ABV5X8P4_9NOCA</name>
<evidence type="ECO:0000313" key="2">
    <source>
        <dbReference type="Proteomes" id="UP001589587"/>
    </source>
</evidence>
<comment type="caution">
    <text evidence="1">The sequence shown here is derived from an EMBL/GenBank/DDBJ whole genome shotgun (WGS) entry which is preliminary data.</text>
</comment>
<dbReference type="EMBL" id="JBHMAS010000004">
    <property type="protein sequence ID" value="MFB9778828.1"/>
    <property type="molecule type" value="Genomic_DNA"/>
</dbReference>
<evidence type="ECO:0000313" key="1">
    <source>
        <dbReference type="EMBL" id="MFB9778828.1"/>
    </source>
</evidence>